<feature type="transmembrane region" description="Helical" evidence="3">
    <location>
        <begin position="117"/>
        <end position="136"/>
    </location>
</feature>
<evidence type="ECO:0008006" key="6">
    <source>
        <dbReference type="Google" id="ProtNLM"/>
    </source>
</evidence>
<sequence length="466" mass="51042">MPRSFKADSGDEAAWEDISSLGGSSRSRSVRAASPAPSLLSVPGSPSARRRRSAHKAVYSAASPRRQLVSLAPSQKTTSQRYPRDTLTKEHLEDAVSSGALFTVRYVLDIIGRAVRLLRIPLSMLLFIWILAFVVGKMSHSIRTVMSPLCIIPGISSLSVCTWSQVSDGRSTRWADYPKLVDMQSSTFEQLLDESVGGAGLALEIKKAEIATSDLTTLVRVSDLNSRDLLADSLVEFVDDAKRTGRGLQKLSAKINGAVDSVMAVNDYALRAIEAAGTKPENALVRSLWPFSAPQSNEVITSTFTQAMDVLSSSLGRVILEAQVQLSNLDRLEQHLTTLQEAISREDSSLSSVHAELLSALWTKLGGNRRRIRGVDQHLRLLKNVGGYRKRALAHVVGALQTLEAMNADMEELRERVAAPQLLGEKVSAEVHMRSINAGLERLKDIRIKAREKEEEAIKRVLSVDE</sequence>
<dbReference type="AlphaFoldDB" id="A0A165VIV9"/>
<keyword evidence="3" id="KW-1133">Transmembrane helix</keyword>
<evidence type="ECO:0000313" key="5">
    <source>
        <dbReference type="Proteomes" id="UP000076761"/>
    </source>
</evidence>
<dbReference type="InParanoid" id="A0A165VIV9"/>
<dbReference type="Proteomes" id="UP000076761">
    <property type="component" value="Unassembled WGS sequence"/>
</dbReference>
<evidence type="ECO:0000256" key="2">
    <source>
        <dbReference type="SAM" id="MobiDB-lite"/>
    </source>
</evidence>
<protein>
    <recommendedName>
        <fullName evidence="6">Transmembrane protein</fullName>
    </recommendedName>
</protein>
<reference evidence="4 5" key="1">
    <citation type="journal article" date="2016" name="Mol. Biol. Evol.">
        <title>Comparative Genomics of Early-Diverging Mushroom-Forming Fungi Provides Insights into the Origins of Lignocellulose Decay Capabilities.</title>
        <authorList>
            <person name="Nagy L.G."/>
            <person name="Riley R."/>
            <person name="Tritt A."/>
            <person name="Adam C."/>
            <person name="Daum C."/>
            <person name="Floudas D."/>
            <person name="Sun H."/>
            <person name="Yadav J.S."/>
            <person name="Pangilinan J."/>
            <person name="Larsson K.H."/>
            <person name="Matsuura K."/>
            <person name="Barry K."/>
            <person name="Labutti K."/>
            <person name="Kuo R."/>
            <person name="Ohm R.A."/>
            <person name="Bhattacharya S.S."/>
            <person name="Shirouzu T."/>
            <person name="Yoshinaga Y."/>
            <person name="Martin F.M."/>
            <person name="Grigoriev I.V."/>
            <person name="Hibbett D.S."/>
        </authorList>
    </citation>
    <scope>NUCLEOTIDE SEQUENCE [LARGE SCALE GENOMIC DNA]</scope>
    <source>
        <strain evidence="4 5">HHB14362 ss-1</strain>
    </source>
</reference>
<name>A0A165VIV9_9AGAM</name>
<keyword evidence="5" id="KW-1185">Reference proteome</keyword>
<organism evidence="4 5">
    <name type="scientific">Neolentinus lepideus HHB14362 ss-1</name>
    <dbReference type="NCBI Taxonomy" id="1314782"/>
    <lineage>
        <taxon>Eukaryota</taxon>
        <taxon>Fungi</taxon>
        <taxon>Dikarya</taxon>
        <taxon>Basidiomycota</taxon>
        <taxon>Agaricomycotina</taxon>
        <taxon>Agaricomycetes</taxon>
        <taxon>Gloeophyllales</taxon>
        <taxon>Gloeophyllaceae</taxon>
        <taxon>Neolentinus</taxon>
    </lineage>
</organism>
<evidence type="ECO:0000256" key="1">
    <source>
        <dbReference type="SAM" id="Coils"/>
    </source>
</evidence>
<feature type="coiled-coil region" evidence="1">
    <location>
        <begin position="396"/>
        <end position="460"/>
    </location>
</feature>
<gene>
    <name evidence="4" type="ORF">NEOLEDRAFT_1106279</name>
</gene>
<keyword evidence="3" id="KW-0472">Membrane</keyword>
<keyword evidence="1" id="KW-0175">Coiled coil</keyword>
<proteinExistence type="predicted"/>
<dbReference type="EMBL" id="KV425553">
    <property type="protein sequence ID" value="KZT29732.1"/>
    <property type="molecule type" value="Genomic_DNA"/>
</dbReference>
<dbReference type="STRING" id="1314782.A0A165VIV9"/>
<evidence type="ECO:0000313" key="4">
    <source>
        <dbReference type="EMBL" id="KZT29732.1"/>
    </source>
</evidence>
<feature type="compositionally biased region" description="Low complexity" evidence="2">
    <location>
        <begin position="19"/>
        <end position="47"/>
    </location>
</feature>
<dbReference type="OrthoDB" id="4179406at2759"/>
<feature type="coiled-coil region" evidence="1">
    <location>
        <begin position="322"/>
        <end position="349"/>
    </location>
</feature>
<accession>A0A165VIV9</accession>
<feature type="region of interest" description="Disordered" evidence="2">
    <location>
        <begin position="1"/>
        <end position="56"/>
    </location>
</feature>
<keyword evidence="3" id="KW-0812">Transmembrane</keyword>
<evidence type="ECO:0000256" key="3">
    <source>
        <dbReference type="SAM" id="Phobius"/>
    </source>
</evidence>